<evidence type="ECO:0000313" key="1">
    <source>
        <dbReference type="Ensembl" id="ENSCJAP00000085020.1"/>
    </source>
</evidence>
<name>A0A8I4A2B9_CALJA</name>
<dbReference type="Proteomes" id="UP000008225">
    <property type="component" value="Chromosome 14"/>
</dbReference>
<dbReference type="PANTHER" id="PTHR12138">
    <property type="entry name" value="PRIMATE-EXPANDED PROTEIN FAMILY"/>
    <property type="match status" value="1"/>
</dbReference>
<accession>A0A8I4A2B9</accession>
<reference evidence="1" key="2">
    <citation type="submission" date="2025-08" db="UniProtKB">
        <authorList>
            <consortium name="Ensembl"/>
        </authorList>
    </citation>
    <scope>IDENTIFICATION</scope>
</reference>
<dbReference type="PRINTS" id="PR02045">
    <property type="entry name" value="F138DOMAIN"/>
</dbReference>
<reference evidence="1 2" key="1">
    <citation type="submission" date="2009-03" db="EMBL/GenBank/DDBJ databases">
        <authorList>
            <person name="Warren W."/>
            <person name="Ye L."/>
            <person name="Minx P."/>
            <person name="Worley K."/>
            <person name="Gibbs R."/>
            <person name="Wilson R.K."/>
        </authorList>
    </citation>
    <scope>NUCLEOTIDE SEQUENCE [LARGE SCALE GENOMIC DNA]</scope>
</reference>
<organism evidence="1 2">
    <name type="scientific">Callithrix jacchus</name>
    <name type="common">White-tufted-ear marmoset</name>
    <name type="synonym">Simia Jacchus</name>
    <dbReference type="NCBI Taxonomy" id="9483"/>
    <lineage>
        <taxon>Eukaryota</taxon>
        <taxon>Metazoa</taxon>
        <taxon>Chordata</taxon>
        <taxon>Craniata</taxon>
        <taxon>Vertebrata</taxon>
        <taxon>Euteleostomi</taxon>
        <taxon>Mammalia</taxon>
        <taxon>Eutheria</taxon>
        <taxon>Euarchontoglires</taxon>
        <taxon>Primates</taxon>
        <taxon>Haplorrhini</taxon>
        <taxon>Platyrrhini</taxon>
        <taxon>Cebidae</taxon>
        <taxon>Callitrichinae</taxon>
        <taxon>Callithrix</taxon>
        <taxon>Callithrix</taxon>
    </lineage>
</organism>
<evidence type="ECO:0000313" key="2">
    <source>
        <dbReference type="Proteomes" id="UP000008225"/>
    </source>
</evidence>
<dbReference type="AlphaFoldDB" id="A0A8I4A2B9"/>
<dbReference type="GeneTree" id="ENSGT00940000166898"/>
<protein>
    <submittedName>
        <fullName evidence="1">Uncharacterized protein</fullName>
    </submittedName>
</protein>
<keyword evidence="2" id="KW-1185">Reference proteome</keyword>
<reference evidence="1" key="3">
    <citation type="submission" date="2025-09" db="UniProtKB">
        <authorList>
            <consortium name="Ensembl"/>
        </authorList>
    </citation>
    <scope>IDENTIFICATION</scope>
</reference>
<proteinExistence type="predicted"/>
<dbReference type="PANTHER" id="PTHR12138:SF162">
    <property type="entry name" value="CHROMOSOME UNDETERMINED SCAFFOLD_275, WHOLE GENOME SHOTGUN SEQUENCE"/>
    <property type="match status" value="1"/>
</dbReference>
<sequence>MESCSVTRLECRGAISAHCNLRLLGSSDTSASASRGAGTTGTRHHAQLIFCIFSRDGVSPC</sequence>
<dbReference type="Ensembl" id="ENSCJAT00000118172.1">
    <property type="protein sequence ID" value="ENSCJAP00000085020.1"/>
    <property type="gene ID" value="ENSCJAG00000075515.1"/>
</dbReference>